<feature type="compositionally biased region" description="Pro residues" evidence="9">
    <location>
        <begin position="181"/>
        <end position="191"/>
    </location>
</feature>
<keyword evidence="14 15" id="KW-0675">Receptor</keyword>
<evidence type="ECO:0000256" key="7">
    <source>
        <dbReference type="ARBA" id="ARBA00023180"/>
    </source>
</evidence>
<dbReference type="GO" id="GO:0006915">
    <property type="term" value="P:apoptotic process"/>
    <property type="evidence" value="ECO:0007669"/>
    <property type="project" value="UniProtKB-KW"/>
</dbReference>
<feature type="domain" description="TNFR-Cys" evidence="12">
    <location>
        <begin position="44"/>
        <end position="87"/>
    </location>
</feature>
<keyword evidence="6 8" id="KW-1015">Disulfide bond</keyword>
<dbReference type="PANTHER" id="PTHR23097">
    <property type="entry name" value="TUMOR NECROSIS FACTOR RECEPTOR SUPERFAMILY MEMBER"/>
    <property type="match status" value="1"/>
</dbReference>
<evidence type="ECO:0000256" key="8">
    <source>
        <dbReference type="PROSITE-ProRule" id="PRU00206"/>
    </source>
</evidence>
<accession>A0A6P8G8Z1</accession>
<dbReference type="KEGG" id="char:116222385"/>
<evidence type="ECO:0000256" key="9">
    <source>
        <dbReference type="SAM" id="MobiDB-lite"/>
    </source>
</evidence>
<dbReference type="Gene3D" id="2.10.50.10">
    <property type="entry name" value="Tumor Necrosis Factor Receptor, subunit A, domain 2"/>
    <property type="match status" value="2"/>
</dbReference>
<keyword evidence="10" id="KW-1133">Transmembrane helix</keyword>
<feature type="region of interest" description="Disordered" evidence="9">
    <location>
        <begin position="169"/>
        <end position="197"/>
    </location>
</feature>
<feature type="signal peptide" evidence="11">
    <location>
        <begin position="1"/>
        <end position="17"/>
    </location>
</feature>
<dbReference type="PANTHER" id="PTHR23097:SF90">
    <property type="entry name" value="TUMOR NECROSIS FACTOR RECEPTOR SUPERFAMILY MEMBER 11B"/>
    <property type="match status" value="1"/>
</dbReference>
<feature type="region of interest" description="Disordered" evidence="9">
    <location>
        <begin position="256"/>
        <end position="279"/>
    </location>
</feature>
<keyword evidence="13" id="KW-1185">Reference proteome</keyword>
<evidence type="ECO:0000256" key="6">
    <source>
        <dbReference type="ARBA" id="ARBA00023157"/>
    </source>
</evidence>
<keyword evidence="10" id="KW-0472">Membrane</keyword>
<keyword evidence="4 11" id="KW-0732">Signal</keyword>
<dbReference type="GeneID" id="116222385"/>
<gene>
    <name evidence="14 15" type="primary">si:dkey-260g12.1</name>
</gene>
<dbReference type="SUPFAM" id="SSF57586">
    <property type="entry name" value="TNF receptor-like"/>
    <property type="match status" value="2"/>
</dbReference>
<evidence type="ECO:0000256" key="11">
    <source>
        <dbReference type="SAM" id="SignalP"/>
    </source>
</evidence>
<evidence type="ECO:0000256" key="1">
    <source>
        <dbReference type="ARBA" id="ARBA00004613"/>
    </source>
</evidence>
<feature type="repeat" description="TNFR-Cys" evidence="8">
    <location>
        <begin position="44"/>
        <end position="87"/>
    </location>
</feature>
<dbReference type="Pfam" id="PF00020">
    <property type="entry name" value="TNFR_c6"/>
    <property type="match status" value="1"/>
</dbReference>
<keyword evidence="10" id="KW-0812">Transmembrane</keyword>
<feature type="chain" id="PRO_5044652904" evidence="11">
    <location>
        <begin position="18"/>
        <end position="372"/>
    </location>
</feature>
<dbReference type="GO" id="GO:0005576">
    <property type="term" value="C:extracellular region"/>
    <property type="evidence" value="ECO:0007669"/>
    <property type="project" value="UniProtKB-SubCell"/>
</dbReference>
<feature type="region of interest" description="Disordered" evidence="9">
    <location>
        <begin position="309"/>
        <end position="372"/>
    </location>
</feature>
<comment type="subcellular location">
    <subcellularLocation>
        <location evidence="1">Secreted</location>
    </subcellularLocation>
</comment>
<evidence type="ECO:0000313" key="13">
    <source>
        <dbReference type="Proteomes" id="UP000515152"/>
    </source>
</evidence>
<feature type="transmembrane region" description="Helical" evidence="10">
    <location>
        <begin position="203"/>
        <end position="225"/>
    </location>
</feature>
<comment type="caution">
    <text evidence="8">Lacks conserved residue(s) required for the propagation of feature annotation.</text>
</comment>
<sequence>MGARLLFTIQLMLMARGVSVLSEHADCRICDPGFFQKSCSICDQCPNGTYTQKKNMEQHCHPCSLDCRPEFNMEVVEACSPKSDVKCRCKAGYTCKKFDDYSKKCSRCKKDLTPTTVKMNGVSVISFHTVTKTTVRLPCGRGLYFSSSGHCEKHKDCDSIGLKVQTAGNTTHDTTCHSPQSPQPPQPPQSPQSPQSGVAGSQLWLIPLISIGVFAVLILLVLSCCRREDVCLKQLMKSCSPGSDKAAMNEAMPRGPTAAFHIPETHPDSLPAANHSHGPATATGALGPLYIHHPSTVFVSLLNQFGFGGGRGGGSEEEQERAEHGNPKPEGSEVHTPSSPIPLSTEERSREDISVPFQEQGKESHVSKEEEL</sequence>
<dbReference type="RefSeq" id="XP_031432026.1">
    <property type="nucleotide sequence ID" value="XM_031576166.2"/>
</dbReference>
<dbReference type="Proteomes" id="UP000515152">
    <property type="component" value="Chromosome 11"/>
</dbReference>
<keyword evidence="2" id="KW-0964">Secreted</keyword>
<feature type="compositionally biased region" description="Basic and acidic residues" evidence="9">
    <location>
        <begin position="360"/>
        <end position="372"/>
    </location>
</feature>
<evidence type="ECO:0000256" key="4">
    <source>
        <dbReference type="ARBA" id="ARBA00022729"/>
    </source>
</evidence>
<dbReference type="RefSeq" id="XP_031432027.1">
    <property type="nucleotide sequence ID" value="XM_031576167.2"/>
</dbReference>
<dbReference type="PROSITE" id="PS50050">
    <property type="entry name" value="TNFR_NGFR_2"/>
    <property type="match status" value="1"/>
</dbReference>
<name>A0A6P8G8Z1_CLUHA</name>
<reference evidence="14 15" key="1">
    <citation type="submission" date="2025-04" db="UniProtKB">
        <authorList>
            <consortium name="RefSeq"/>
        </authorList>
    </citation>
    <scope>IDENTIFICATION</scope>
</reference>
<evidence type="ECO:0000256" key="10">
    <source>
        <dbReference type="SAM" id="Phobius"/>
    </source>
</evidence>
<protein>
    <submittedName>
        <fullName evidence="14 15">Tumor necrosis factor receptor superfamily member 3</fullName>
    </submittedName>
</protein>
<evidence type="ECO:0000256" key="3">
    <source>
        <dbReference type="ARBA" id="ARBA00022703"/>
    </source>
</evidence>
<dbReference type="InterPro" id="IPR052459">
    <property type="entry name" value="TNFRSF_decoy_receptor"/>
</dbReference>
<dbReference type="SMART" id="SM00208">
    <property type="entry name" value="TNFR"/>
    <property type="match status" value="2"/>
</dbReference>
<proteinExistence type="predicted"/>
<evidence type="ECO:0000256" key="2">
    <source>
        <dbReference type="ARBA" id="ARBA00022525"/>
    </source>
</evidence>
<dbReference type="OrthoDB" id="10031141at2759"/>
<evidence type="ECO:0000256" key="5">
    <source>
        <dbReference type="ARBA" id="ARBA00022737"/>
    </source>
</evidence>
<feature type="compositionally biased region" description="Basic and acidic residues" evidence="9">
    <location>
        <begin position="321"/>
        <end position="333"/>
    </location>
</feature>
<keyword evidence="5" id="KW-0677">Repeat</keyword>
<dbReference type="InterPro" id="IPR001368">
    <property type="entry name" value="TNFR/NGFR_Cys_rich_reg"/>
</dbReference>
<keyword evidence="3" id="KW-0053">Apoptosis</keyword>
<dbReference type="AlphaFoldDB" id="A0A6P8G8Z1"/>
<evidence type="ECO:0000313" key="15">
    <source>
        <dbReference type="RefSeq" id="XP_031432027.1"/>
    </source>
</evidence>
<evidence type="ECO:0000259" key="12">
    <source>
        <dbReference type="PROSITE" id="PS50050"/>
    </source>
</evidence>
<feature type="disulfide bond" evidence="8">
    <location>
        <begin position="45"/>
        <end position="60"/>
    </location>
</feature>
<organism evidence="13 15">
    <name type="scientific">Clupea harengus</name>
    <name type="common">Atlantic herring</name>
    <dbReference type="NCBI Taxonomy" id="7950"/>
    <lineage>
        <taxon>Eukaryota</taxon>
        <taxon>Metazoa</taxon>
        <taxon>Chordata</taxon>
        <taxon>Craniata</taxon>
        <taxon>Vertebrata</taxon>
        <taxon>Euteleostomi</taxon>
        <taxon>Actinopterygii</taxon>
        <taxon>Neopterygii</taxon>
        <taxon>Teleostei</taxon>
        <taxon>Clupei</taxon>
        <taxon>Clupeiformes</taxon>
        <taxon>Clupeoidei</taxon>
        <taxon>Clupeidae</taxon>
        <taxon>Clupea</taxon>
    </lineage>
</organism>
<keyword evidence="7" id="KW-0325">Glycoprotein</keyword>
<evidence type="ECO:0000313" key="14">
    <source>
        <dbReference type="RefSeq" id="XP_031432026.1"/>
    </source>
</evidence>